<sequence length="101" mass="10551">MQAVGLGAQLVELSGGRGKIGRLVENLEAKRQGLVGTDHQGSRVTRSDGTRLGAGEEQSDIAGVGAGQVRPSFDGAFVHNRRLDGKIEAGADKQGLSRRTL</sequence>
<reference evidence="3" key="1">
    <citation type="journal article" date="2019" name="Int. J. Syst. Evol. Microbiol.">
        <title>The Global Catalogue of Microorganisms (GCM) 10K type strain sequencing project: providing services to taxonomists for standard genome sequencing and annotation.</title>
        <authorList>
            <consortium name="The Broad Institute Genomics Platform"/>
            <consortium name="The Broad Institute Genome Sequencing Center for Infectious Disease"/>
            <person name="Wu L."/>
            <person name="Ma J."/>
        </authorList>
    </citation>
    <scope>NUCLEOTIDE SEQUENCE [LARGE SCALE GENOMIC DNA]</scope>
    <source>
        <strain evidence="3">NBRC 112416</strain>
    </source>
</reference>
<accession>A0ABQ5W3W8</accession>
<feature type="region of interest" description="Disordered" evidence="1">
    <location>
        <begin position="34"/>
        <end position="54"/>
    </location>
</feature>
<gene>
    <name evidence="2" type="ORF">GCM10010862_18020</name>
</gene>
<protein>
    <submittedName>
        <fullName evidence="2">Uncharacterized protein</fullName>
    </submittedName>
</protein>
<dbReference type="Proteomes" id="UP001156691">
    <property type="component" value="Unassembled WGS sequence"/>
</dbReference>
<proteinExistence type="predicted"/>
<evidence type="ECO:0000313" key="2">
    <source>
        <dbReference type="EMBL" id="GLQ54543.1"/>
    </source>
</evidence>
<organism evidence="2 3">
    <name type="scientific">Devosia nitrariae</name>
    <dbReference type="NCBI Taxonomy" id="2071872"/>
    <lineage>
        <taxon>Bacteria</taxon>
        <taxon>Pseudomonadati</taxon>
        <taxon>Pseudomonadota</taxon>
        <taxon>Alphaproteobacteria</taxon>
        <taxon>Hyphomicrobiales</taxon>
        <taxon>Devosiaceae</taxon>
        <taxon>Devosia</taxon>
    </lineage>
</organism>
<comment type="caution">
    <text evidence="2">The sequence shown here is derived from an EMBL/GenBank/DDBJ whole genome shotgun (WGS) entry which is preliminary data.</text>
</comment>
<keyword evidence="3" id="KW-1185">Reference proteome</keyword>
<evidence type="ECO:0000256" key="1">
    <source>
        <dbReference type="SAM" id="MobiDB-lite"/>
    </source>
</evidence>
<evidence type="ECO:0000313" key="3">
    <source>
        <dbReference type="Proteomes" id="UP001156691"/>
    </source>
</evidence>
<dbReference type="EMBL" id="BSNS01000007">
    <property type="protein sequence ID" value="GLQ54543.1"/>
    <property type="molecule type" value="Genomic_DNA"/>
</dbReference>
<name>A0ABQ5W3W8_9HYPH</name>